<feature type="compositionally biased region" description="Low complexity" evidence="1">
    <location>
        <begin position="43"/>
        <end position="52"/>
    </location>
</feature>
<organism evidence="4 5">
    <name type="scientific">Streptomyces gelaticus</name>
    <dbReference type="NCBI Taxonomy" id="285446"/>
    <lineage>
        <taxon>Bacteria</taxon>
        <taxon>Bacillati</taxon>
        <taxon>Actinomycetota</taxon>
        <taxon>Actinomycetes</taxon>
        <taxon>Kitasatosporales</taxon>
        <taxon>Streptomycetaceae</taxon>
        <taxon>Streptomyces</taxon>
    </lineage>
</organism>
<dbReference type="PRINTS" id="PR01217">
    <property type="entry name" value="PRICHEXTENSN"/>
</dbReference>
<feature type="compositionally biased region" description="Pro residues" evidence="1">
    <location>
        <begin position="90"/>
        <end position="100"/>
    </location>
</feature>
<keyword evidence="2" id="KW-1133">Transmembrane helix</keyword>
<feature type="chain" id="PRO_5046298283" description="Tat pathway signal sequence domain protein" evidence="3">
    <location>
        <begin position="22"/>
        <end position="242"/>
    </location>
</feature>
<comment type="caution">
    <text evidence="4">The sequence shown here is derived from an EMBL/GenBank/DDBJ whole genome shotgun (WGS) entry which is preliminary data.</text>
</comment>
<reference evidence="5" key="1">
    <citation type="journal article" date="2019" name="Int. J. Syst. Evol. Microbiol.">
        <title>The Global Catalogue of Microorganisms (GCM) 10K type strain sequencing project: providing services to taxonomists for standard genome sequencing and annotation.</title>
        <authorList>
            <consortium name="The Broad Institute Genomics Platform"/>
            <consortium name="The Broad Institute Genome Sequencing Center for Infectious Disease"/>
            <person name="Wu L."/>
            <person name="Ma J."/>
        </authorList>
    </citation>
    <scope>NUCLEOTIDE SEQUENCE [LARGE SCALE GENOMIC DNA]</scope>
    <source>
        <strain evidence="5">JCM 4376</strain>
    </source>
</reference>
<feature type="compositionally biased region" description="Low complexity" evidence="1">
    <location>
        <begin position="101"/>
        <end position="116"/>
    </location>
</feature>
<evidence type="ECO:0000313" key="5">
    <source>
        <dbReference type="Proteomes" id="UP000660675"/>
    </source>
</evidence>
<feature type="signal peptide" evidence="3">
    <location>
        <begin position="1"/>
        <end position="21"/>
    </location>
</feature>
<feature type="transmembrane region" description="Helical" evidence="2">
    <location>
        <begin position="218"/>
        <end position="236"/>
    </location>
</feature>
<keyword evidence="3" id="KW-0732">Signal</keyword>
<keyword evidence="5" id="KW-1185">Reference proteome</keyword>
<name>A0ABQ2VXY5_9ACTN</name>
<evidence type="ECO:0008006" key="6">
    <source>
        <dbReference type="Google" id="ProtNLM"/>
    </source>
</evidence>
<sequence>MACLIFTAGAALGTAAVEAQAGQGSSGQPTGPLSSPATPPARPSAATAVRPSGVPGADPAAEEPITPSADPSADPSTAPTTASPDGGPAAPAPPGSPHPSPSASGSPVGSASASPSQDPLPASNSGSGAGSDEEPPREVQSPLAGREAGEGRLRPGRQFSPWEPAHADSLPAQPQAPPPATDPGPIPPATPGESALPGSEQLSQRALGASTVRQVKQVSLGAGIALIGLGLGFLAFRLRRLD</sequence>
<keyword evidence="2" id="KW-0812">Transmembrane</keyword>
<evidence type="ECO:0000256" key="2">
    <source>
        <dbReference type="SAM" id="Phobius"/>
    </source>
</evidence>
<evidence type="ECO:0000313" key="4">
    <source>
        <dbReference type="EMBL" id="GGV80590.1"/>
    </source>
</evidence>
<dbReference type="Proteomes" id="UP000660675">
    <property type="component" value="Unassembled WGS sequence"/>
</dbReference>
<dbReference type="EMBL" id="BMTF01000005">
    <property type="protein sequence ID" value="GGV80590.1"/>
    <property type="molecule type" value="Genomic_DNA"/>
</dbReference>
<feature type="compositionally biased region" description="Pro residues" evidence="1">
    <location>
        <begin position="174"/>
        <end position="190"/>
    </location>
</feature>
<proteinExistence type="predicted"/>
<evidence type="ECO:0000256" key="1">
    <source>
        <dbReference type="SAM" id="MobiDB-lite"/>
    </source>
</evidence>
<protein>
    <recommendedName>
        <fullName evidence="6">Tat pathway signal sequence domain protein</fullName>
    </recommendedName>
</protein>
<evidence type="ECO:0000256" key="3">
    <source>
        <dbReference type="SAM" id="SignalP"/>
    </source>
</evidence>
<accession>A0ABQ2VXY5</accession>
<keyword evidence="2" id="KW-0472">Membrane</keyword>
<gene>
    <name evidence="4" type="ORF">GCM10015535_18930</name>
</gene>
<feature type="region of interest" description="Disordered" evidence="1">
    <location>
        <begin position="17"/>
        <end position="210"/>
    </location>
</feature>